<dbReference type="InterPro" id="IPR029063">
    <property type="entry name" value="SAM-dependent_MTases_sf"/>
</dbReference>
<dbReference type="Proteomes" id="UP001595818">
    <property type="component" value="Unassembled WGS sequence"/>
</dbReference>
<gene>
    <name evidence="1" type="ORF">ACFPFU_17960</name>
</gene>
<proteinExistence type="predicted"/>
<dbReference type="EC" id="2.1.1.-" evidence="1"/>
<dbReference type="SUPFAM" id="SSF53335">
    <property type="entry name" value="S-adenosyl-L-methionine-dependent methyltransferases"/>
    <property type="match status" value="1"/>
</dbReference>
<accession>A0ABV9T4C0</accession>
<dbReference type="Pfam" id="PF13578">
    <property type="entry name" value="Methyltransf_24"/>
    <property type="match status" value="1"/>
</dbReference>
<dbReference type="EMBL" id="JBHSJJ010000011">
    <property type="protein sequence ID" value="MFC4873592.1"/>
    <property type="molecule type" value="Genomic_DNA"/>
</dbReference>
<evidence type="ECO:0000313" key="2">
    <source>
        <dbReference type="Proteomes" id="UP001595818"/>
    </source>
</evidence>
<keyword evidence="1" id="KW-0489">Methyltransferase</keyword>
<organism evidence="1 2">
    <name type="scientific">Negadavirga shengliensis</name>
    <dbReference type="NCBI Taxonomy" id="1389218"/>
    <lineage>
        <taxon>Bacteria</taxon>
        <taxon>Pseudomonadati</taxon>
        <taxon>Bacteroidota</taxon>
        <taxon>Cytophagia</taxon>
        <taxon>Cytophagales</taxon>
        <taxon>Cyclobacteriaceae</taxon>
        <taxon>Negadavirga</taxon>
    </lineage>
</organism>
<protein>
    <submittedName>
        <fullName evidence="1">Class I SAM-dependent methyltransferase</fullName>
        <ecNumber evidence="1">2.1.1.-</ecNumber>
    </submittedName>
</protein>
<sequence length="258" mass="30138">MIQRYVNRFITKSLVNDQSLMLRGWEKSEEEIFLIENSPGGWSIDKDLSEVLLCLVREFKLSSIVEIGAGYSTLILNYAQSRFSPDCSKVYSIEENVDWFKVPEKLKSVLKDFSFNLLSSRLRFKFGYFGIYAKYLPLENIRLDQVDMVVVDGPPYYFGREGGLDELFDKLKPRSLIILDDAERYTEKCVIFKWLKVYHGLELVFYEESFGTKGLAILRVTKGLKRKFSVSAFILGFYQGMKRVLNYRNIRRKQLAVK</sequence>
<name>A0ABV9T4C0_9BACT</name>
<keyword evidence="1" id="KW-0808">Transferase</keyword>
<dbReference type="GO" id="GO:0008168">
    <property type="term" value="F:methyltransferase activity"/>
    <property type="evidence" value="ECO:0007669"/>
    <property type="project" value="UniProtKB-KW"/>
</dbReference>
<keyword evidence="2" id="KW-1185">Reference proteome</keyword>
<dbReference type="RefSeq" id="WP_377066599.1">
    <property type="nucleotide sequence ID" value="NZ_JBHSJJ010000011.1"/>
</dbReference>
<dbReference type="GO" id="GO:0032259">
    <property type="term" value="P:methylation"/>
    <property type="evidence" value="ECO:0007669"/>
    <property type="project" value="UniProtKB-KW"/>
</dbReference>
<evidence type="ECO:0000313" key="1">
    <source>
        <dbReference type="EMBL" id="MFC4873592.1"/>
    </source>
</evidence>
<dbReference type="Gene3D" id="3.40.50.150">
    <property type="entry name" value="Vaccinia Virus protein VP39"/>
    <property type="match status" value="1"/>
</dbReference>
<comment type="caution">
    <text evidence="1">The sequence shown here is derived from an EMBL/GenBank/DDBJ whole genome shotgun (WGS) entry which is preliminary data.</text>
</comment>
<reference evidence="2" key="1">
    <citation type="journal article" date="2019" name="Int. J. Syst. Evol. Microbiol.">
        <title>The Global Catalogue of Microorganisms (GCM) 10K type strain sequencing project: providing services to taxonomists for standard genome sequencing and annotation.</title>
        <authorList>
            <consortium name="The Broad Institute Genomics Platform"/>
            <consortium name="The Broad Institute Genome Sequencing Center for Infectious Disease"/>
            <person name="Wu L."/>
            <person name="Ma J."/>
        </authorList>
    </citation>
    <scope>NUCLEOTIDE SEQUENCE [LARGE SCALE GENOMIC DNA]</scope>
    <source>
        <strain evidence="2">CGMCC 4.7466</strain>
    </source>
</reference>